<dbReference type="InterPro" id="IPR002347">
    <property type="entry name" value="SDR_fam"/>
</dbReference>
<dbReference type="NCBIfam" id="NF005559">
    <property type="entry name" value="PRK07231.1"/>
    <property type="match status" value="1"/>
</dbReference>
<keyword evidence="2 4" id="KW-0560">Oxidoreductase</keyword>
<organism evidence="4 5">
    <name type="scientific">Cupriavidus pauculus</name>
    <dbReference type="NCBI Taxonomy" id="82633"/>
    <lineage>
        <taxon>Bacteria</taxon>
        <taxon>Pseudomonadati</taxon>
        <taxon>Pseudomonadota</taxon>
        <taxon>Betaproteobacteria</taxon>
        <taxon>Burkholderiales</taxon>
        <taxon>Burkholderiaceae</taxon>
        <taxon>Cupriavidus</taxon>
    </lineage>
</organism>
<dbReference type="Proteomes" id="UP000270411">
    <property type="component" value="Chromosome 2"/>
</dbReference>
<dbReference type="PANTHER" id="PTHR43639:SF1">
    <property type="entry name" value="SHORT-CHAIN DEHYDROGENASE_REDUCTASE FAMILY PROTEIN"/>
    <property type="match status" value="1"/>
</dbReference>
<dbReference type="InterPro" id="IPR036291">
    <property type="entry name" value="NAD(P)-bd_dom_sf"/>
</dbReference>
<dbReference type="AlphaFoldDB" id="A0A3G8H5J4"/>
<dbReference type="SUPFAM" id="SSF51735">
    <property type="entry name" value="NAD(P)-binding Rossmann-fold domains"/>
    <property type="match status" value="1"/>
</dbReference>
<dbReference type="OrthoDB" id="8557335at2"/>
<evidence type="ECO:0000256" key="2">
    <source>
        <dbReference type="ARBA" id="ARBA00023002"/>
    </source>
</evidence>
<reference evidence="5" key="1">
    <citation type="submission" date="2018-11" db="EMBL/GenBank/DDBJ databases">
        <title>FDA dAtabase for Regulatory Grade micrObial Sequences (FDA-ARGOS): Supporting development and validation of Infectious Disease Dx tests.</title>
        <authorList>
            <person name="Goldberg B."/>
            <person name="Campos J."/>
            <person name="Tallon L."/>
            <person name="Sadzewicz L."/>
            <person name="Zhao X."/>
            <person name="Vavikolanu K."/>
            <person name="Mehta A."/>
            <person name="Aluvathingal J."/>
            <person name="Nadendla S."/>
            <person name="Geyer C."/>
            <person name="Nandy P."/>
            <person name="Yan Y."/>
            <person name="Sichtig H."/>
        </authorList>
    </citation>
    <scope>NUCLEOTIDE SEQUENCE [LARGE SCALE GENOMIC DNA]</scope>
    <source>
        <strain evidence="5">FDAARGOS_614</strain>
    </source>
</reference>
<dbReference type="NCBIfam" id="NF009466">
    <property type="entry name" value="PRK12826.1-2"/>
    <property type="match status" value="1"/>
</dbReference>
<dbReference type="Gene3D" id="3.40.50.720">
    <property type="entry name" value="NAD(P)-binding Rossmann-like Domain"/>
    <property type="match status" value="1"/>
</dbReference>
<dbReference type="FunFam" id="3.40.50.720:FF:000084">
    <property type="entry name" value="Short-chain dehydrogenase reductase"/>
    <property type="match status" value="1"/>
</dbReference>
<dbReference type="SMART" id="SM00822">
    <property type="entry name" value="PKS_KR"/>
    <property type="match status" value="1"/>
</dbReference>
<dbReference type="RefSeq" id="WP_124685409.1">
    <property type="nucleotide sequence ID" value="NZ_CP033970.1"/>
</dbReference>
<accession>A0A3G8H5J4</accession>
<dbReference type="InterPro" id="IPR057326">
    <property type="entry name" value="KR_dom"/>
</dbReference>
<dbReference type="GO" id="GO:0047936">
    <property type="term" value="F:glucose 1-dehydrogenase [NAD(P)+] activity"/>
    <property type="evidence" value="ECO:0007669"/>
    <property type="project" value="UniProtKB-EC"/>
</dbReference>
<evidence type="ECO:0000313" key="4">
    <source>
        <dbReference type="EMBL" id="AZG15676.1"/>
    </source>
</evidence>
<dbReference type="Pfam" id="PF13561">
    <property type="entry name" value="adh_short_C2"/>
    <property type="match status" value="1"/>
</dbReference>
<sequence>MQLQGKTALVTGGAGGIGRAIALRLAREGADVVVAVHRHDADADETADGVRAAGRRAHVVAGDIGNVAQAFALVDAAVQAVAPSGSLDILVNNAGVEVRAPFADVTEADYDRVLDTNLKGPFFLTQRFVRHRLDRKLGGKVINISSVHEDLPFPHFTSYCASKGGLRMMMRNLAIELAPAGITVNNIAPGAIQTPINRKLMASPDQLQSLLTNIPLGRLGQPEEVAGLVAYLASADADYITGATLVIDGGLLWNYAEQ</sequence>
<dbReference type="InterPro" id="IPR020904">
    <property type="entry name" value="Sc_DH/Rdtase_CS"/>
</dbReference>
<comment type="similarity">
    <text evidence="1">Belongs to the short-chain dehydrogenases/reductases (SDR) family.</text>
</comment>
<dbReference type="KEGG" id="cpau:EHF44_19595"/>
<dbReference type="PRINTS" id="PR00080">
    <property type="entry name" value="SDRFAMILY"/>
</dbReference>
<dbReference type="EC" id="1.1.1.47" evidence="4"/>
<evidence type="ECO:0000256" key="1">
    <source>
        <dbReference type="ARBA" id="ARBA00006484"/>
    </source>
</evidence>
<evidence type="ECO:0000313" key="5">
    <source>
        <dbReference type="Proteomes" id="UP000270411"/>
    </source>
</evidence>
<proteinExistence type="inferred from homology"/>
<dbReference type="PROSITE" id="PS00061">
    <property type="entry name" value="ADH_SHORT"/>
    <property type="match status" value="1"/>
</dbReference>
<feature type="domain" description="Ketoreductase" evidence="3">
    <location>
        <begin position="6"/>
        <end position="190"/>
    </location>
</feature>
<protein>
    <submittedName>
        <fullName evidence="4">Glucose 1-dehydrogenase</fullName>
        <ecNumber evidence="4">1.1.1.47</ecNumber>
    </submittedName>
</protein>
<dbReference type="PANTHER" id="PTHR43639">
    <property type="entry name" value="OXIDOREDUCTASE, SHORT-CHAIN DEHYDROGENASE/REDUCTASE FAMILY (AFU_ORTHOLOGUE AFUA_5G02870)"/>
    <property type="match status" value="1"/>
</dbReference>
<dbReference type="EMBL" id="CP033970">
    <property type="protein sequence ID" value="AZG15676.1"/>
    <property type="molecule type" value="Genomic_DNA"/>
</dbReference>
<gene>
    <name evidence="4" type="ORF">EHF44_19595</name>
</gene>
<dbReference type="PRINTS" id="PR00081">
    <property type="entry name" value="GDHRDH"/>
</dbReference>
<evidence type="ECO:0000259" key="3">
    <source>
        <dbReference type="SMART" id="SM00822"/>
    </source>
</evidence>
<name>A0A3G8H5J4_9BURK</name>